<keyword evidence="7 12" id="KW-0012">Acyltransferase</keyword>
<evidence type="ECO:0000256" key="9">
    <source>
        <dbReference type="SAM" id="MobiDB-lite"/>
    </source>
</evidence>
<evidence type="ECO:0000313" key="13">
    <source>
        <dbReference type="Proteomes" id="UP001638015"/>
    </source>
</evidence>
<evidence type="ECO:0000256" key="8">
    <source>
        <dbReference type="SAM" id="Coils"/>
    </source>
</evidence>
<dbReference type="RefSeq" id="WP_410033110.1">
    <property type="nucleotide sequence ID" value="NZ_JBGMEH010000006.1"/>
</dbReference>
<feature type="transmembrane region" description="Helical" evidence="10">
    <location>
        <begin position="12"/>
        <end position="31"/>
    </location>
</feature>
<protein>
    <submittedName>
        <fullName evidence="12">Acyltransferase family protein</fullName>
        <ecNumber evidence="12">2.3.1.-</ecNumber>
    </submittedName>
</protein>
<dbReference type="Gene3D" id="3.40.50.1110">
    <property type="entry name" value="SGNH hydrolase"/>
    <property type="match status" value="1"/>
</dbReference>
<dbReference type="Proteomes" id="UP001638015">
    <property type="component" value="Unassembled WGS sequence"/>
</dbReference>
<feature type="transmembrane region" description="Helical" evidence="10">
    <location>
        <begin position="167"/>
        <end position="188"/>
    </location>
</feature>
<dbReference type="GO" id="GO:0016746">
    <property type="term" value="F:acyltransferase activity"/>
    <property type="evidence" value="ECO:0007669"/>
    <property type="project" value="UniProtKB-KW"/>
</dbReference>
<feature type="transmembrane region" description="Helical" evidence="10">
    <location>
        <begin position="357"/>
        <end position="376"/>
    </location>
</feature>
<feature type="domain" description="Acyltransferase 3" evidence="11">
    <location>
        <begin position="12"/>
        <end position="340"/>
    </location>
</feature>
<feature type="compositionally biased region" description="Basic and acidic residues" evidence="9">
    <location>
        <begin position="411"/>
        <end position="427"/>
    </location>
</feature>
<evidence type="ECO:0000256" key="1">
    <source>
        <dbReference type="ARBA" id="ARBA00004651"/>
    </source>
</evidence>
<evidence type="ECO:0000256" key="2">
    <source>
        <dbReference type="ARBA" id="ARBA00022475"/>
    </source>
</evidence>
<feature type="transmembrane region" description="Helical" evidence="10">
    <location>
        <begin position="137"/>
        <end position="158"/>
    </location>
</feature>
<dbReference type="PANTHER" id="PTHR23028:SF53">
    <property type="entry name" value="ACYL_TRANSF_3 DOMAIN-CONTAINING PROTEIN"/>
    <property type="match status" value="1"/>
</dbReference>
<evidence type="ECO:0000313" key="12">
    <source>
        <dbReference type="EMBL" id="MFO3716443.1"/>
    </source>
</evidence>
<feature type="transmembrane region" description="Helical" evidence="10">
    <location>
        <begin position="75"/>
        <end position="94"/>
    </location>
</feature>
<evidence type="ECO:0000256" key="6">
    <source>
        <dbReference type="ARBA" id="ARBA00023136"/>
    </source>
</evidence>
<comment type="subcellular location">
    <subcellularLocation>
        <location evidence="1">Cell membrane</location>
        <topology evidence="1">Multi-pass membrane protein</topology>
    </subcellularLocation>
</comment>
<feature type="coiled-coil region" evidence="8">
    <location>
        <begin position="376"/>
        <end position="410"/>
    </location>
</feature>
<dbReference type="EC" id="2.3.1.-" evidence="12"/>
<proteinExistence type="predicted"/>
<keyword evidence="8" id="KW-0175">Coiled coil</keyword>
<dbReference type="InterPro" id="IPR002656">
    <property type="entry name" value="Acyl_transf_3_dom"/>
</dbReference>
<evidence type="ECO:0000256" key="5">
    <source>
        <dbReference type="ARBA" id="ARBA00022989"/>
    </source>
</evidence>
<organism evidence="12 13">
    <name type="scientific">Anaerococcus cruorum</name>
    <dbReference type="NCBI Taxonomy" id="3115617"/>
    <lineage>
        <taxon>Bacteria</taxon>
        <taxon>Bacillati</taxon>
        <taxon>Bacillota</taxon>
        <taxon>Tissierellia</taxon>
        <taxon>Tissierellales</taxon>
        <taxon>Peptoniphilaceae</taxon>
        <taxon>Anaerococcus</taxon>
    </lineage>
</organism>
<keyword evidence="4 10" id="KW-0812">Transmembrane</keyword>
<sequence>MRKRRKLNKKYDYLTILRAIAFFGVSLFHTYSHFVPGGYLAVIIFLVLSGFLTLRTADRKNTDTLSKLKAKFIGILSPVYLIMAISLIISFKFARNIFDDSIKSVLPVALNFENLRRIAAGDDYFNQLGNFNMFLHMWYVSLYMQFIAIFLLIDQYLLSPKKNNKRIVVYGLMTIISFILIIILGKSAEDITRIYYGITTRFSAFGVGILAYIINEKIDKDTIDLKVDLRIILSILGLLVIVPFFVVNGKNISSYHGFFIFYTLAVGILIAFLYNYEDKNRYLPKKHGIAYKILLYIGDRSFHFYLWQYIVQIFALYFFPSLMDNIILNLFIQFVFIIILGEISYQILKIRKLRRYILLTSMIIFVIFTITSKIIGNNKDDKINDLRKDIAQSQEEIDKANKEIIEKNKINKDKNVERDKDNNKLEENSQANNKVPETKKLDEKFVEKPYDDFNFTENELAYLSNLGVTAVGDSVIINADSYIRKYIPNFYLDGEVGRDMVSGPDILSSIKNNYGLADIVLISLGSNGSANESDLEKIMQIADGRDVYFINTSHTQSYMDVVNKSLASFTEKNDKAHLVDWREFVKDRPDLLAPDRTHPNVEGSDDFAKLIMRKILNVNKVAE</sequence>
<feature type="transmembrane region" description="Helical" evidence="10">
    <location>
        <begin position="227"/>
        <end position="246"/>
    </location>
</feature>
<gene>
    <name evidence="12" type="ORF">ACCQ40_06535</name>
</gene>
<feature type="region of interest" description="Disordered" evidence="9">
    <location>
        <begin position="411"/>
        <end position="438"/>
    </location>
</feature>
<dbReference type="Pfam" id="PF01757">
    <property type="entry name" value="Acyl_transf_3"/>
    <property type="match status" value="1"/>
</dbReference>
<feature type="transmembrane region" description="Helical" evidence="10">
    <location>
        <begin position="258"/>
        <end position="276"/>
    </location>
</feature>
<evidence type="ECO:0000259" key="11">
    <source>
        <dbReference type="Pfam" id="PF01757"/>
    </source>
</evidence>
<keyword evidence="2" id="KW-1003">Cell membrane</keyword>
<dbReference type="SUPFAM" id="SSF52266">
    <property type="entry name" value="SGNH hydrolase"/>
    <property type="match status" value="1"/>
</dbReference>
<evidence type="ECO:0000256" key="10">
    <source>
        <dbReference type="SAM" id="Phobius"/>
    </source>
</evidence>
<evidence type="ECO:0000256" key="3">
    <source>
        <dbReference type="ARBA" id="ARBA00022679"/>
    </source>
</evidence>
<comment type="caution">
    <text evidence="12">The sequence shown here is derived from an EMBL/GenBank/DDBJ whole genome shotgun (WGS) entry which is preliminary data.</text>
</comment>
<dbReference type="InterPro" id="IPR050879">
    <property type="entry name" value="Acyltransferase_3"/>
</dbReference>
<name>A0ABW9MX85_9FIRM</name>
<reference evidence="12 13" key="1">
    <citation type="journal article" date="2025" name="Anaerobe">
        <title>Description of Anaerococcus kampingiae sp. nov., Anaerococcus groningensis sp. nov., Anaerococcus martiniensis sp. nov., and Anaerococcus cruorum sp. nov., isolated from human clinical specimens.</title>
        <authorList>
            <person name="Boiten K.E."/>
            <person name="Meijer J."/>
            <person name="van Wezel E.M."/>
            <person name="Veloo A.C.M."/>
        </authorList>
    </citation>
    <scope>NUCLEOTIDE SEQUENCE [LARGE SCALE GENOMIC DNA]</scope>
    <source>
        <strain evidence="12 13">ENR1039</strain>
    </source>
</reference>
<evidence type="ECO:0000256" key="4">
    <source>
        <dbReference type="ARBA" id="ARBA00022692"/>
    </source>
</evidence>
<keyword evidence="3 12" id="KW-0808">Transferase</keyword>
<feature type="transmembrane region" description="Helical" evidence="10">
    <location>
        <begin position="326"/>
        <end position="345"/>
    </location>
</feature>
<dbReference type="PANTHER" id="PTHR23028">
    <property type="entry name" value="ACETYLTRANSFERASE"/>
    <property type="match status" value="1"/>
</dbReference>
<feature type="transmembrane region" description="Helical" evidence="10">
    <location>
        <begin position="194"/>
        <end position="215"/>
    </location>
</feature>
<feature type="transmembrane region" description="Helical" evidence="10">
    <location>
        <begin position="37"/>
        <end position="54"/>
    </location>
</feature>
<keyword evidence="13" id="KW-1185">Reference proteome</keyword>
<accession>A0ABW9MX85</accession>
<keyword evidence="5 10" id="KW-1133">Transmembrane helix</keyword>
<keyword evidence="6 10" id="KW-0472">Membrane</keyword>
<evidence type="ECO:0000256" key="7">
    <source>
        <dbReference type="ARBA" id="ARBA00023315"/>
    </source>
</evidence>
<dbReference type="EMBL" id="JBGMEH010000006">
    <property type="protein sequence ID" value="MFO3716443.1"/>
    <property type="molecule type" value="Genomic_DNA"/>
</dbReference>
<dbReference type="InterPro" id="IPR036514">
    <property type="entry name" value="SGNH_hydro_sf"/>
</dbReference>